<evidence type="ECO:0000259" key="7">
    <source>
        <dbReference type="Pfam" id="PF00460"/>
    </source>
</evidence>
<keyword evidence="10" id="KW-0966">Cell projection</keyword>
<evidence type="ECO:0000313" key="10">
    <source>
        <dbReference type="EMBL" id="MZR23025.1"/>
    </source>
</evidence>
<evidence type="ECO:0000256" key="6">
    <source>
        <dbReference type="ARBA" id="ARBA00023143"/>
    </source>
</evidence>
<proteinExistence type="inferred from homology"/>
<evidence type="ECO:0000256" key="2">
    <source>
        <dbReference type="ARBA" id="ARBA00004613"/>
    </source>
</evidence>
<dbReference type="Proteomes" id="UP000445696">
    <property type="component" value="Unassembled WGS sequence"/>
</dbReference>
<keyword evidence="11" id="KW-1185">Reference proteome</keyword>
<dbReference type="SUPFAM" id="SSF64518">
    <property type="entry name" value="Phase 1 flagellin"/>
    <property type="match status" value="1"/>
</dbReference>
<evidence type="ECO:0000256" key="5">
    <source>
        <dbReference type="ARBA" id="ARBA00022525"/>
    </source>
</evidence>
<comment type="caution">
    <text evidence="10">The sequence shown here is derived from an EMBL/GenBank/DDBJ whole genome shotgun (WGS) entry which is preliminary data.</text>
</comment>
<keyword evidence="6" id="KW-0975">Bacterial flagellum</keyword>
<dbReference type="AlphaFoldDB" id="A0A845MH87"/>
<feature type="domain" description="Flagellar basal body rod protein N-terminal" evidence="7">
    <location>
        <begin position="7"/>
        <end position="36"/>
    </location>
</feature>
<dbReference type="GO" id="GO:0009425">
    <property type="term" value="C:bacterial-type flagellum basal body"/>
    <property type="evidence" value="ECO:0007669"/>
    <property type="project" value="UniProtKB-SubCell"/>
</dbReference>
<dbReference type="GO" id="GO:0044780">
    <property type="term" value="P:bacterial-type flagellum assembly"/>
    <property type="evidence" value="ECO:0007669"/>
    <property type="project" value="InterPro"/>
</dbReference>
<dbReference type="OrthoDB" id="7181295at2"/>
<evidence type="ECO:0000256" key="4">
    <source>
        <dbReference type="ARBA" id="ARBA00016244"/>
    </source>
</evidence>
<dbReference type="GO" id="GO:0005576">
    <property type="term" value="C:extracellular region"/>
    <property type="evidence" value="ECO:0007669"/>
    <property type="project" value="UniProtKB-SubCell"/>
</dbReference>
<comment type="subcellular location">
    <subcellularLocation>
        <location evidence="1">Bacterial flagellum basal body</location>
    </subcellularLocation>
    <subcellularLocation>
        <location evidence="2">Secreted</location>
    </subcellularLocation>
</comment>
<comment type="similarity">
    <text evidence="3">Belongs to the flagella basal body rod proteins family.</text>
</comment>
<reference evidence="10 11" key="1">
    <citation type="journal article" date="2014" name="Int. J. Syst. Evol. Microbiol.">
        <title>Sneathiella chungangensis sp. nov., isolated from a marine sand, and emended description of the genus Sneathiella.</title>
        <authorList>
            <person name="Siamphan C."/>
            <person name="Kim H."/>
            <person name="Lee J.S."/>
            <person name="Kim W."/>
        </authorList>
    </citation>
    <scope>NUCLEOTIDE SEQUENCE [LARGE SCALE GENOMIC DNA]</scope>
    <source>
        <strain evidence="10 11">KCTC 32476</strain>
    </source>
</reference>
<feature type="domain" description="Flagellar hook-associated protein FlgK helical" evidence="9">
    <location>
        <begin position="90"/>
        <end position="322"/>
    </location>
</feature>
<evidence type="ECO:0000256" key="3">
    <source>
        <dbReference type="ARBA" id="ARBA00009677"/>
    </source>
</evidence>
<dbReference type="InterPro" id="IPR002371">
    <property type="entry name" value="FlgK"/>
</dbReference>
<keyword evidence="5" id="KW-0964">Secreted</keyword>
<dbReference type="NCBIfam" id="TIGR02492">
    <property type="entry name" value="flgK_ends"/>
    <property type="match status" value="1"/>
</dbReference>
<evidence type="ECO:0000256" key="1">
    <source>
        <dbReference type="ARBA" id="ARBA00004117"/>
    </source>
</evidence>
<dbReference type="InterPro" id="IPR010930">
    <property type="entry name" value="Flg_bb/hook_C_dom"/>
</dbReference>
<gene>
    <name evidence="10" type="primary">flgK</name>
    <name evidence="10" type="ORF">GQF03_11875</name>
</gene>
<feature type="domain" description="Flagellar basal-body/hook protein C-terminal" evidence="8">
    <location>
        <begin position="654"/>
        <end position="697"/>
    </location>
</feature>
<keyword evidence="10" id="KW-0969">Cilium</keyword>
<dbReference type="InterPro" id="IPR053927">
    <property type="entry name" value="FlgK_helical"/>
</dbReference>
<keyword evidence="10" id="KW-0282">Flagellum</keyword>
<name>A0A845MH87_9PROT</name>
<dbReference type="GO" id="GO:0005198">
    <property type="term" value="F:structural molecule activity"/>
    <property type="evidence" value="ECO:0007669"/>
    <property type="project" value="InterPro"/>
</dbReference>
<accession>A0A845MH87</accession>
<dbReference type="PANTHER" id="PTHR30033">
    <property type="entry name" value="FLAGELLAR HOOK-ASSOCIATED PROTEIN 1"/>
    <property type="match status" value="1"/>
</dbReference>
<dbReference type="InterPro" id="IPR001444">
    <property type="entry name" value="Flag_bb_rod_N"/>
</dbReference>
<evidence type="ECO:0000259" key="9">
    <source>
        <dbReference type="Pfam" id="PF22638"/>
    </source>
</evidence>
<dbReference type="Pfam" id="PF06429">
    <property type="entry name" value="Flg_bbr_C"/>
    <property type="match status" value="1"/>
</dbReference>
<dbReference type="RefSeq" id="WP_161339508.1">
    <property type="nucleotide sequence ID" value="NZ_JBHSDG010000003.1"/>
</dbReference>
<protein>
    <recommendedName>
        <fullName evidence="4">Flagellar hook-associated protein 1</fullName>
    </recommendedName>
</protein>
<dbReference type="Pfam" id="PF22638">
    <property type="entry name" value="FlgK_D1"/>
    <property type="match status" value="1"/>
</dbReference>
<sequence>MSLNAILNSGISAMLAHQTALNVTSTNIANVQTEGYARKTVEYSAIALNGIGTGVEISEVRRITDEFIAKELRLATAGSEQYKAMSQIYNQLQSLLGDPAENNSLTGKLDSLNSAFAALTIDPTMAVSRTAALDEIANFGIETDRLLTKIQSLRKEADNHIAKEIETVNDAILRIHELNLEIKSGVQSNQPVGELLDQRDQALSEISKVIDIKTYAMSDGAIAVVTDAGQQLLDFQPRQLVYSPAAQVTSETVFGQVTLNVYDTESKTIAATGLPLDPELQSGSLRGWLDMRNMELPNLAAQIGALAAGVAEQFNAVHNANISVPPPSVMTGGNTGVLATDAHGFTGQATFYSFDANNNIVASYTVDFDNPGTTTMADVIAEVNGALGAGTLTLTNGALTMTAQGGAAGIGIGQETANPSERGGRGFAHFFGMNNLVSTKINSSYDTGLAAGDAHGFTGTAMLEFIGPNGEQPISMTLDFGAIGGTMTDVVNAINGGIGPYTTASLDANGALVLNNASGFGNYKINVLSDTSDRGATGVSFSEMFGVGLKYPSDAGLEFMVDPAINGNPQQLATAMIDPSGTPALTSADNRGALAFQNLATQSVAFDTIGGLTGSTVSLGDYAAQILAKSGLDAARAESLQSDRAALTNEFQNRMQEVSGVNMDEELSNLIVYQNAYNASARIITTAREMYDVLINLV</sequence>
<organism evidence="10 11">
    <name type="scientific">Sneathiella chungangensis</name>
    <dbReference type="NCBI Taxonomy" id="1418234"/>
    <lineage>
        <taxon>Bacteria</taxon>
        <taxon>Pseudomonadati</taxon>
        <taxon>Pseudomonadota</taxon>
        <taxon>Alphaproteobacteria</taxon>
        <taxon>Sneathiellales</taxon>
        <taxon>Sneathiellaceae</taxon>
        <taxon>Sneathiella</taxon>
    </lineage>
</organism>
<dbReference type="Pfam" id="PF00460">
    <property type="entry name" value="Flg_bb_rod"/>
    <property type="match status" value="1"/>
</dbReference>
<evidence type="ECO:0000313" key="11">
    <source>
        <dbReference type="Proteomes" id="UP000445696"/>
    </source>
</evidence>
<dbReference type="GO" id="GO:0009424">
    <property type="term" value="C:bacterial-type flagellum hook"/>
    <property type="evidence" value="ECO:0007669"/>
    <property type="project" value="InterPro"/>
</dbReference>
<dbReference type="PANTHER" id="PTHR30033:SF2">
    <property type="entry name" value="FLAGELLAR HOOK PROTEIN"/>
    <property type="match status" value="1"/>
</dbReference>
<evidence type="ECO:0000259" key="8">
    <source>
        <dbReference type="Pfam" id="PF06429"/>
    </source>
</evidence>
<dbReference type="EMBL" id="WTVA01000014">
    <property type="protein sequence ID" value="MZR23025.1"/>
    <property type="molecule type" value="Genomic_DNA"/>
</dbReference>